<evidence type="ECO:0000313" key="3">
    <source>
        <dbReference type="Proteomes" id="UP000708208"/>
    </source>
</evidence>
<dbReference type="Proteomes" id="UP000708208">
    <property type="component" value="Unassembled WGS sequence"/>
</dbReference>
<comment type="caution">
    <text evidence="2">The sequence shown here is derived from an EMBL/GenBank/DDBJ whole genome shotgun (WGS) entry which is preliminary data.</text>
</comment>
<keyword evidence="3" id="KW-1185">Reference proteome</keyword>
<organism evidence="2 3">
    <name type="scientific">Allacma fusca</name>
    <dbReference type="NCBI Taxonomy" id="39272"/>
    <lineage>
        <taxon>Eukaryota</taxon>
        <taxon>Metazoa</taxon>
        <taxon>Ecdysozoa</taxon>
        <taxon>Arthropoda</taxon>
        <taxon>Hexapoda</taxon>
        <taxon>Collembola</taxon>
        <taxon>Symphypleona</taxon>
        <taxon>Sminthuridae</taxon>
        <taxon>Allacma</taxon>
    </lineage>
</organism>
<feature type="non-terminal residue" evidence="2">
    <location>
        <position position="1"/>
    </location>
</feature>
<evidence type="ECO:0000256" key="1">
    <source>
        <dbReference type="SAM" id="MobiDB-lite"/>
    </source>
</evidence>
<gene>
    <name evidence="2" type="ORF">AFUS01_LOCUS30061</name>
</gene>
<sequence>DDKVMFPAVGFNRQCRSYFDCGFQVGENKSRTWLRCVDHFCTCELLGYVRDDESGWNLSWSREAQACISSWNGPCGFSKGLEIHCHLGCECGKENVCEKPGQVWKKPTTTTTTTAPPVKPENKHPVNKPPPVIYSEEECEEEEKKEEESEDGKVKVGTGGSESGFSVFSFLLFPSLNAVNTILNQSLNSVR</sequence>
<proteinExistence type="predicted"/>
<accession>A0A8J2PF61</accession>
<protein>
    <submittedName>
        <fullName evidence="2">Uncharacterized protein</fullName>
    </submittedName>
</protein>
<feature type="region of interest" description="Disordered" evidence="1">
    <location>
        <begin position="104"/>
        <end position="158"/>
    </location>
</feature>
<reference evidence="2" key="1">
    <citation type="submission" date="2021-06" db="EMBL/GenBank/DDBJ databases">
        <authorList>
            <person name="Hodson N. C."/>
            <person name="Mongue J. A."/>
            <person name="Jaron S. K."/>
        </authorList>
    </citation>
    <scope>NUCLEOTIDE SEQUENCE</scope>
</reference>
<evidence type="ECO:0000313" key="2">
    <source>
        <dbReference type="EMBL" id="CAG7819628.1"/>
    </source>
</evidence>
<dbReference type="EMBL" id="CAJVCH010455022">
    <property type="protein sequence ID" value="CAG7819628.1"/>
    <property type="molecule type" value="Genomic_DNA"/>
</dbReference>
<name>A0A8J2PF61_9HEXA</name>
<feature type="compositionally biased region" description="Acidic residues" evidence="1">
    <location>
        <begin position="135"/>
        <end position="150"/>
    </location>
</feature>
<dbReference type="AlphaFoldDB" id="A0A8J2PF61"/>